<dbReference type="OrthoDB" id="37537at2759"/>
<dbReference type="AlphaFoldDB" id="A0A5N5QP74"/>
<accession>A0A5N5QP74</accession>
<proteinExistence type="predicted"/>
<keyword evidence="2" id="KW-1185">Reference proteome</keyword>
<organism evidence="1 2">
    <name type="scientific">Ceratobasidium theobromae</name>
    <dbReference type="NCBI Taxonomy" id="1582974"/>
    <lineage>
        <taxon>Eukaryota</taxon>
        <taxon>Fungi</taxon>
        <taxon>Dikarya</taxon>
        <taxon>Basidiomycota</taxon>
        <taxon>Agaricomycotina</taxon>
        <taxon>Agaricomycetes</taxon>
        <taxon>Cantharellales</taxon>
        <taxon>Ceratobasidiaceae</taxon>
        <taxon>Ceratobasidium</taxon>
    </lineage>
</organism>
<gene>
    <name evidence="1" type="ORF">CTheo_3522</name>
</gene>
<comment type="caution">
    <text evidence="1">The sequence shown here is derived from an EMBL/GenBank/DDBJ whole genome shotgun (WGS) entry which is preliminary data.</text>
</comment>
<name>A0A5N5QP74_9AGAM</name>
<evidence type="ECO:0000313" key="1">
    <source>
        <dbReference type="EMBL" id="KAB5593057.1"/>
    </source>
</evidence>
<dbReference type="EMBL" id="SSOP01000047">
    <property type="protein sequence ID" value="KAB5593057.1"/>
    <property type="molecule type" value="Genomic_DNA"/>
</dbReference>
<dbReference type="Proteomes" id="UP000383932">
    <property type="component" value="Unassembled WGS sequence"/>
</dbReference>
<sequence>MAQTTIISDIPIVKVGCGLMSIGLTDPDDRRPGAPLRRAMFRTDIDILIIAGIKAAPPGIKVFLNSGEFYGVVPDVTANLELLNRFFTKYPEYAERAPLSVKGAILRDERGFHLDASCFGRIWLTYEYSRGPPYRMHERQKRQLETAD</sequence>
<reference evidence="1 2" key="1">
    <citation type="journal article" date="2019" name="Fungal Biol. Biotechnol.">
        <title>Draft genome sequence of fastidious pathogen Ceratobasidium theobromae, which causes vascular-streak dieback in Theobroma cacao.</title>
        <authorList>
            <person name="Ali S.S."/>
            <person name="Asman A."/>
            <person name="Shao J."/>
            <person name="Firmansyah A.P."/>
            <person name="Susilo A.W."/>
            <person name="Rosmana A."/>
            <person name="McMahon P."/>
            <person name="Junaid M."/>
            <person name="Guest D."/>
            <person name="Kheng T.Y."/>
            <person name="Meinhardt L.W."/>
            <person name="Bailey B.A."/>
        </authorList>
    </citation>
    <scope>NUCLEOTIDE SEQUENCE [LARGE SCALE GENOMIC DNA]</scope>
    <source>
        <strain evidence="1 2">CT2</strain>
    </source>
</reference>
<protein>
    <submittedName>
        <fullName evidence="1">Aldo/keto reductase</fullName>
    </submittedName>
</protein>
<evidence type="ECO:0000313" key="2">
    <source>
        <dbReference type="Proteomes" id="UP000383932"/>
    </source>
</evidence>